<keyword evidence="3" id="KW-1185">Reference proteome</keyword>
<feature type="compositionally biased region" description="Basic and acidic residues" evidence="1">
    <location>
        <begin position="134"/>
        <end position="145"/>
    </location>
</feature>
<dbReference type="Proteomes" id="UP000327157">
    <property type="component" value="Chromosome 10"/>
</dbReference>
<protein>
    <submittedName>
        <fullName evidence="2">Uncharacterized protein</fullName>
    </submittedName>
</protein>
<name>A0A5N5FK30_9ROSA</name>
<feature type="region of interest" description="Disordered" evidence="1">
    <location>
        <begin position="57"/>
        <end position="77"/>
    </location>
</feature>
<feature type="compositionally biased region" description="Basic and acidic residues" evidence="1">
    <location>
        <begin position="64"/>
        <end position="74"/>
    </location>
</feature>
<sequence>MTKWSYEVVVTTMLVQVPPSDCRQGSDSIGVVLSACNRSSRVVIVVATWCWGGGTMGDEGGGDDSGREKQKERASQQGDIYGGARLLIGQSSVYLLFFCYDVGNLEPRPPTTFSRRDSLIHHQSSLRTHSSTTSEHKFIHSLKHD</sequence>
<reference evidence="3" key="2">
    <citation type="submission" date="2019-10" db="EMBL/GenBank/DDBJ databases">
        <title>A de novo genome assembly of a pear dwarfing rootstock.</title>
        <authorList>
            <person name="Wang F."/>
            <person name="Wang J."/>
            <person name="Li S."/>
            <person name="Zhang Y."/>
            <person name="Fang M."/>
            <person name="Ma L."/>
            <person name="Zhao Y."/>
            <person name="Jiang S."/>
        </authorList>
    </citation>
    <scope>NUCLEOTIDE SEQUENCE [LARGE SCALE GENOMIC DNA]</scope>
</reference>
<accession>A0A5N5FK30</accession>
<feature type="compositionally biased region" description="Polar residues" evidence="1">
    <location>
        <begin position="124"/>
        <end position="133"/>
    </location>
</feature>
<dbReference type="AlphaFoldDB" id="A0A5N5FK30"/>
<organism evidence="2 3">
    <name type="scientific">Pyrus ussuriensis x Pyrus communis</name>
    <dbReference type="NCBI Taxonomy" id="2448454"/>
    <lineage>
        <taxon>Eukaryota</taxon>
        <taxon>Viridiplantae</taxon>
        <taxon>Streptophyta</taxon>
        <taxon>Embryophyta</taxon>
        <taxon>Tracheophyta</taxon>
        <taxon>Spermatophyta</taxon>
        <taxon>Magnoliopsida</taxon>
        <taxon>eudicotyledons</taxon>
        <taxon>Gunneridae</taxon>
        <taxon>Pentapetalae</taxon>
        <taxon>rosids</taxon>
        <taxon>fabids</taxon>
        <taxon>Rosales</taxon>
        <taxon>Rosaceae</taxon>
        <taxon>Amygdaloideae</taxon>
        <taxon>Maleae</taxon>
        <taxon>Pyrus</taxon>
    </lineage>
</organism>
<gene>
    <name evidence="2" type="ORF">D8674_004491</name>
</gene>
<reference evidence="2 3" key="1">
    <citation type="submission" date="2019-09" db="EMBL/GenBank/DDBJ databases">
        <authorList>
            <person name="Ou C."/>
        </authorList>
    </citation>
    <scope>NUCLEOTIDE SEQUENCE [LARGE SCALE GENOMIC DNA]</scope>
    <source>
        <strain evidence="2">S2</strain>
        <tissue evidence="2">Leaf</tissue>
    </source>
</reference>
<evidence type="ECO:0000256" key="1">
    <source>
        <dbReference type="SAM" id="MobiDB-lite"/>
    </source>
</evidence>
<feature type="region of interest" description="Disordered" evidence="1">
    <location>
        <begin position="124"/>
        <end position="145"/>
    </location>
</feature>
<evidence type="ECO:0000313" key="3">
    <source>
        <dbReference type="Proteomes" id="UP000327157"/>
    </source>
</evidence>
<comment type="caution">
    <text evidence="2">The sequence shown here is derived from an EMBL/GenBank/DDBJ whole genome shotgun (WGS) entry which is preliminary data.</text>
</comment>
<proteinExistence type="predicted"/>
<dbReference type="EMBL" id="SMOL01000695">
    <property type="protein sequence ID" value="KAB2603486.1"/>
    <property type="molecule type" value="Genomic_DNA"/>
</dbReference>
<reference evidence="2 3" key="3">
    <citation type="submission" date="2019-11" db="EMBL/GenBank/DDBJ databases">
        <title>A de novo genome assembly of a pear dwarfing rootstock.</title>
        <authorList>
            <person name="Wang F."/>
            <person name="Wang J."/>
            <person name="Li S."/>
            <person name="Zhang Y."/>
            <person name="Fang M."/>
            <person name="Ma L."/>
            <person name="Zhao Y."/>
            <person name="Jiang S."/>
        </authorList>
    </citation>
    <scope>NUCLEOTIDE SEQUENCE [LARGE SCALE GENOMIC DNA]</scope>
    <source>
        <strain evidence="2">S2</strain>
        <tissue evidence="2">Leaf</tissue>
    </source>
</reference>
<evidence type="ECO:0000313" key="2">
    <source>
        <dbReference type="EMBL" id="KAB2603486.1"/>
    </source>
</evidence>